<feature type="transmembrane region" description="Helical" evidence="11">
    <location>
        <begin position="268"/>
        <end position="289"/>
    </location>
</feature>
<evidence type="ECO:0000256" key="9">
    <source>
        <dbReference type="RuleBase" id="RU000688"/>
    </source>
</evidence>
<dbReference type="PANTHER" id="PTHR45695:SF9">
    <property type="entry name" value="LEUCOKININ RECEPTOR"/>
    <property type="match status" value="1"/>
</dbReference>
<evidence type="ECO:0000256" key="2">
    <source>
        <dbReference type="ARBA" id="ARBA00010663"/>
    </source>
</evidence>
<keyword evidence="3 9" id="KW-0812">Transmembrane</keyword>
<keyword evidence="8 9" id="KW-0807">Transducer</keyword>
<dbReference type="SUPFAM" id="SSF81321">
    <property type="entry name" value="Family A G protein-coupled receptor-like"/>
    <property type="match status" value="1"/>
</dbReference>
<dbReference type="Pfam" id="PF00001">
    <property type="entry name" value="7tm_1"/>
    <property type="match status" value="1"/>
</dbReference>
<dbReference type="VEuPathDB" id="VectorBase:AMEC012100"/>
<feature type="domain" description="G-protein coupled receptors family 1 profile" evidence="12">
    <location>
        <begin position="56"/>
        <end position="324"/>
    </location>
</feature>
<keyword evidence="4 11" id="KW-1133">Transmembrane helix</keyword>
<dbReference type="AlphaFoldDB" id="A0A182U1B5"/>
<feature type="transmembrane region" description="Helical" evidence="11">
    <location>
        <begin position="156"/>
        <end position="176"/>
    </location>
</feature>
<feature type="region of interest" description="Disordered" evidence="10">
    <location>
        <begin position="395"/>
        <end position="458"/>
    </location>
</feature>
<keyword evidence="5 9" id="KW-0297">G-protein coupled receptor</keyword>
<dbReference type="PROSITE" id="PS50262">
    <property type="entry name" value="G_PROTEIN_RECEP_F1_2"/>
    <property type="match status" value="1"/>
</dbReference>
<dbReference type="GO" id="GO:0005886">
    <property type="term" value="C:plasma membrane"/>
    <property type="evidence" value="ECO:0007669"/>
    <property type="project" value="TreeGrafter"/>
</dbReference>
<proteinExistence type="inferred from homology"/>
<evidence type="ECO:0000256" key="5">
    <source>
        <dbReference type="ARBA" id="ARBA00023040"/>
    </source>
</evidence>
<dbReference type="CDD" id="cd15393">
    <property type="entry name" value="7tmA_leucokinin-like"/>
    <property type="match status" value="1"/>
</dbReference>
<dbReference type="GO" id="GO:0004983">
    <property type="term" value="F:neuropeptide Y receptor activity"/>
    <property type="evidence" value="ECO:0007669"/>
    <property type="project" value="InterPro"/>
</dbReference>
<dbReference type="InterPro" id="IPR000276">
    <property type="entry name" value="GPCR_Rhodpsn"/>
</dbReference>
<dbReference type="FunFam" id="1.20.1070.10:FF:000265">
    <property type="entry name" value="Blast:Neuropeptide Y receptor"/>
    <property type="match status" value="1"/>
</dbReference>
<feature type="compositionally biased region" description="Polar residues" evidence="10">
    <location>
        <begin position="430"/>
        <end position="445"/>
    </location>
</feature>
<evidence type="ECO:0000256" key="11">
    <source>
        <dbReference type="SAM" id="Phobius"/>
    </source>
</evidence>
<feature type="transmembrane region" description="Helical" evidence="11">
    <location>
        <begin position="117"/>
        <end position="135"/>
    </location>
</feature>
<feature type="transmembrane region" description="Helical" evidence="11">
    <location>
        <begin position="301"/>
        <end position="327"/>
    </location>
</feature>
<evidence type="ECO:0000256" key="3">
    <source>
        <dbReference type="ARBA" id="ARBA00022692"/>
    </source>
</evidence>
<evidence type="ECO:0000256" key="10">
    <source>
        <dbReference type="SAM" id="MobiDB-lite"/>
    </source>
</evidence>
<feature type="transmembrane region" description="Helical" evidence="11">
    <location>
        <begin position="36"/>
        <end position="65"/>
    </location>
</feature>
<dbReference type="STRING" id="34690.A0A182U1B5"/>
<comment type="similarity">
    <text evidence="2 9">Belongs to the G-protein coupled receptor 1 family.</text>
</comment>
<dbReference type="PRINTS" id="PR01012">
    <property type="entry name" value="NRPEPTIDEYR"/>
</dbReference>
<organism evidence="13 14">
    <name type="scientific">Anopheles melas</name>
    <dbReference type="NCBI Taxonomy" id="34690"/>
    <lineage>
        <taxon>Eukaryota</taxon>
        <taxon>Metazoa</taxon>
        <taxon>Ecdysozoa</taxon>
        <taxon>Arthropoda</taxon>
        <taxon>Hexapoda</taxon>
        <taxon>Insecta</taxon>
        <taxon>Pterygota</taxon>
        <taxon>Neoptera</taxon>
        <taxon>Endopterygota</taxon>
        <taxon>Diptera</taxon>
        <taxon>Nematocera</taxon>
        <taxon>Culicoidea</taxon>
        <taxon>Culicidae</taxon>
        <taxon>Anophelinae</taxon>
        <taxon>Anopheles</taxon>
    </lineage>
</organism>
<feature type="region of interest" description="Disordered" evidence="10">
    <location>
        <begin position="474"/>
        <end position="494"/>
    </location>
</feature>
<protein>
    <recommendedName>
        <fullName evidence="12">G-protein coupled receptors family 1 profile domain-containing protein</fullName>
    </recommendedName>
</protein>
<keyword evidence="6 11" id="KW-0472">Membrane</keyword>
<dbReference type="PRINTS" id="PR00237">
    <property type="entry name" value="GPCRRHODOPSN"/>
</dbReference>
<dbReference type="Gene3D" id="1.20.1070.10">
    <property type="entry name" value="Rhodopsin 7-helix transmembrane proteins"/>
    <property type="match status" value="1"/>
</dbReference>
<evidence type="ECO:0000256" key="6">
    <source>
        <dbReference type="ARBA" id="ARBA00023136"/>
    </source>
</evidence>
<name>A0A182U1B5_9DIPT</name>
<evidence type="ECO:0000256" key="4">
    <source>
        <dbReference type="ARBA" id="ARBA00022989"/>
    </source>
</evidence>
<dbReference type="PROSITE" id="PS00237">
    <property type="entry name" value="G_PROTEIN_RECEP_F1_1"/>
    <property type="match status" value="1"/>
</dbReference>
<dbReference type="SMART" id="SM01381">
    <property type="entry name" value="7TM_GPCR_Srsx"/>
    <property type="match status" value="1"/>
</dbReference>
<reference evidence="13" key="2">
    <citation type="submission" date="2020-05" db="UniProtKB">
        <authorList>
            <consortium name="EnsemblMetazoa"/>
        </authorList>
    </citation>
    <scope>IDENTIFICATION</scope>
    <source>
        <strain evidence="13">CM1001059</strain>
    </source>
</reference>
<dbReference type="EnsemblMetazoa" id="AMEC012100-RA">
    <property type="protein sequence ID" value="AMEC012100-PA"/>
    <property type="gene ID" value="AMEC012100"/>
</dbReference>
<dbReference type="InterPro" id="IPR017452">
    <property type="entry name" value="GPCR_Rhodpsn_7TM"/>
</dbReference>
<keyword evidence="14" id="KW-1185">Reference proteome</keyword>
<dbReference type="Proteomes" id="UP000075902">
    <property type="component" value="Unassembled WGS sequence"/>
</dbReference>
<sequence>MQTTDVTAYHTAYNYTLNQSDVRIVLEDENLYKVPIGLLVLLSLFYGTISILAVIGNSLVIWIVLTTKQMQTITNMFIANLALADVTIGVFAIPFQFQAALLQRWNLPEFMCPFCPFVQLISVNVSVFTLTAIAVDRHRAIINPLRARTSKNISKFVISTIWMLSFALAAPILFALRVRPVSYIALGGMNETYTNITVPFCKVVNFEHGEIQLYRYVLVLVQYFVPLFVISFVYIQMALRLWGSKTPGNAQDSRDITMLKNKKKVIKMLIIVVALFGVCWFPLQLYNILHVTWPEINEYRFINIIWFVCDWLAMSNSCYNPFIYGIYNEKFKREFRKRYPFKRDQTYNHNHESDKTSSIFTRVSSVRSTYATSSIRNKLSTNRYSGSKQLPAQFKFPPAGHHFPHHPVGGGHLHELSFGGPRKGTGEALSVTSGTVTTNFGQNRPPSWEQRMEEPRQNEHDKLIVSSAASLDQQLASRQLTEDSVGPSDGFGSRIEAARRNGSARESTSIVRMALNHPHPDSGGESGGDGQRWARVGAVPGSRQLAQVVAPYAGYVGLEVLVPVDGGQIELEQGRFGGRQQRPQADHVFVRYLPLPQPEVGHRFEESVRLGCHSPVAVEW</sequence>
<evidence type="ECO:0000256" key="8">
    <source>
        <dbReference type="ARBA" id="ARBA00023224"/>
    </source>
</evidence>
<comment type="subcellular location">
    <subcellularLocation>
        <location evidence="1">Membrane</location>
        <topology evidence="1">Multi-pass membrane protein</topology>
    </subcellularLocation>
</comment>
<evidence type="ECO:0000313" key="14">
    <source>
        <dbReference type="Proteomes" id="UP000075902"/>
    </source>
</evidence>
<feature type="transmembrane region" description="Helical" evidence="11">
    <location>
        <begin position="213"/>
        <end position="235"/>
    </location>
</feature>
<keyword evidence="7 9" id="KW-0675">Receptor</keyword>
<accession>A0A182U1B5</accession>
<evidence type="ECO:0000256" key="7">
    <source>
        <dbReference type="ARBA" id="ARBA00023170"/>
    </source>
</evidence>
<evidence type="ECO:0000256" key="1">
    <source>
        <dbReference type="ARBA" id="ARBA00004141"/>
    </source>
</evidence>
<evidence type="ECO:0000313" key="13">
    <source>
        <dbReference type="EnsemblMetazoa" id="AMEC012100-PA"/>
    </source>
</evidence>
<dbReference type="InterPro" id="IPR000611">
    <property type="entry name" value="NPY_rcpt"/>
</dbReference>
<dbReference type="PANTHER" id="PTHR45695">
    <property type="entry name" value="LEUCOKININ RECEPTOR-RELATED"/>
    <property type="match status" value="1"/>
</dbReference>
<feature type="transmembrane region" description="Helical" evidence="11">
    <location>
        <begin position="77"/>
        <end position="97"/>
    </location>
</feature>
<reference evidence="14" key="1">
    <citation type="submission" date="2014-01" db="EMBL/GenBank/DDBJ databases">
        <title>The Genome Sequence of Anopheles melas CM1001059_A (V2).</title>
        <authorList>
            <consortium name="The Broad Institute Genomics Platform"/>
            <person name="Neafsey D.E."/>
            <person name="Besansky N."/>
            <person name="Howell P."/>
            <person name="Walton C."/>
            <person name="Young S.K."/>
            <person name="Zeng Q."/>
            <person name="Gargeya S."/>
            <person name="Fitzgerald M."/>
            <person name="Haas B."/>
            <person name="Abouelleil A."/>
            <person name="Allen A.W."/>
            <person name="Alvarado L."/>
            <person name="Arachchi H.M."/>
            <person name="Berlin A.M."/>
            <person name="Chapman S.B."/>
            <person name="Gainer-Dewar J."/>
            <person name="Goldberg J."/>
            <person name="Griggs A."/>
            <person name="Gujja S."/>
            <person name="Hansen M."/>
            <person name="Howarth C."/>
            <person name="Imamovic A."/>
            <person name="Ireland A."/>
            <person name="Larimer J."/>
            <person name="McCowan C."/>
            <person name="Murphy C."/>
            <person name="Pearson M."/>
            <person name="Poon T.W."/>
            <person name="Priest M."/>
            <person name="Roberts A."/>
            <person name="Saif S."/>
            <person name="Shea T."/>
            <person name="Sisk P."/>
            <person name="Sykes S."/>
            <person name="Wortman J."/>
            <person name="Nusbaum C."/>
            <person name="Birren B."/>
        </authorList>
    </citation>
    <scope>NUCLEOTIDE SEQUENCE [LARGE SCALE GENOMIC DNA]</scope>
    <source>
        <strain evidence="14">CM1001059</strain>
    </source>
</reference>
<evidence type="ECO:0000259" key="12">
    <source>
        <dbReference type="PROSITE" id="PS50262"/>
    </source>
</evidence>